<reference evidence="2" key="1">
    <citation type="submission" date="2018-05" db="EMBL/GenBank/DDBJ databases">
        <authorList>
            <person name="Lanie J.A."/>
            <person name="Ng W.-L."/>
            <person name="Kazmierczak K.M."/>
            <person name="Andrzejewski T.M."/>
            <person name="Davidsen T.M."/>
            <person name="Wayne K.J."/>
            <person name="Tettelin H."/>
            <person name="Glass J.I."/>
            <person name="Rusch D."/>
            <person name="Podicherti R."/>
            <person name="Tsui H.-C.T."/>
            <person name="Winkler M.E."/>
        </authorList>
    </citation>
    <scope>NUCLEOTIDE SEQUENCE</scope>
</reference>
<protein>
    <submittedName>
        <fullName evidence="2">Uncharacterized protein</fullName>
    </submittedName>
</protein>
<organism evidence="2">
    <name type="scientific">marine metagenome</name>
    <dbReference type="NCBI Taxonomy" id="408172"/>
    <lineage>
        <taxon>unclassified sequences</taxon>
        <taxon>metagenomes</taxon>
        <taxon>ecological metagenomes</taxon>
    </lineage>
</organism>
<name>A0A381QRU8_9ZZZZ</name>
<dbReference type="EMBL" id="UINC01001420">
    <property type="protein sequence ID" value="SUZ80273.1"/>
    <property type="molecule type" value="Genomic_DNA"/>
</dbReference>
<evidence type="ECO:0000256" key="1">
    <source>
        <dbReference type="SAM" id="MobiDB-lite"/>
    </source>
</evidence>
<dbReference type="AlphaFoldDB" id="A0A381QRU8"/>
<evidence type="ECO:0000313" key="2">
    <source>
        <dbReference type="EMBL" id="SUZ80273.1"/>
    </source>
</evidence>
<gene>
    <name evidence="2" type="ORF">METZ01_LOCUS33127</name>
</gene>
<feature type="region of interest" description="Disordered" evidence="1">
    <location>
        <begin position="1"/>
        <end position="25"/>
    </location>
</feature>
<sequence>MTDEFRQRVEAAKAKTKSVNVTHSKQQLDEKPEILLIETRLKENVPLSEQAENVVFMSVEDLDAAAEDSSKLDPRLSDPNVQIITT</sequence>
<feature type="region of interest" description="Disordered" evidence="1">
    <location>
        <begin position="66"/>
        <end position="86"/>
    </location>
</feature>
<feature type="compositionally biased region" description="Basic and acidic residues" evidence="1">
    <location>
        <begin position="1"/>
        <end position="13"/>
    </location>
</feature>
<accession>A0A381QRU8</accession>
<proteinExistence type="predicted"/>